<dbReference type="AlphaFoldDB" id="U5H5L9"/>
<accession>U5H5L9</accession>
<dbReference type="Gene3D" id="1.20.5.170">
    <property type="match status" value="1"/>
</dbReference>
<dbReference type="PANTHER" id="PTHR13044:SF14">
    <property type="entry name" value="CRYPTOCEPHAL, ISOFORM A"/>
    <property type="match status" value="1"/>
</dbReference>
<dbReference type="PROSITE" id="PS50217">
    <property type="entry name" value="BZIP"/>
    <property type="match status" value="1"/>
</dbReference>
<dbReference type="PROSITE" id="PS00036">
    <property type="entry name" value="BZIP_BASIC"/>
    <property type="match status" value="1"/>
</dbReference>
<keyword evidence="3" id="KW-0238">DNA-binding</keyword>
<feature type="compositionally biased region" description="Basic and acidic residues" evidence="6">
    <location>
        <begin position="150"/>
        <end position="170"/>
    </location>
</feature>
<dbReference type="OrthoDB" id="2537845at2759"/>
<evidence type="ECO:0000256" key="4">
    <source>
        <dbReference type="ARBA" id="ARBA00023163"/>
    </source>
</evidence>
<evidence type="ECO:0000256" key="5">
    <source>
        <dbReference type="ARBA" id="ARBA00023242"/>
    </source>
</evidence>
<evidence type="ECO:0000313" key="8">
    <source>
        <dbReference type="EMBL" id="KDE07187.1"/>
    </source>
</evidence>
<sequence length="443" mass="47157">MPTKRTLKPAIAIHTTTAPSSAGGSGSASLSVVGTGAGTGGGGGAASIGHVCATSTSRPRTPSASITATLHPNRAKSNPLANSRDITPEFAYDHSSRNDSHDQLDSDDTGRHSPVFNQYGSAGASSSSSSLLMNGGSTAGLNPQQLRSLARKERNRVAAQKSRDRKKDEFEGLSAENEGLREEIRALKDQVRKLDDELSMYRGVGGSKASTSKMRGLTPGRGSAKKRRAKGASTTLDEPAEMSSNRGPAGPAPAASVPMIKLDSRRSMASTSTGFTSLDELGSRRDEEDMDDDEEEEEEEYEYDNGSDTEMERDEAREGGLMLDEALLRIISEQDILRDEDEEDEEEDEEIMNIARVMGTMREAAADSVRPGMFRRRSSNRTSTVATPNAALAADSGSNSAESSLPLSPKRKRKGSAASIQGNSRTLFPAIASVLRGTLDKEP</sequence>
<feature type="domain" description="BZIP" evidence="7">
    <location>
        <begin position="145"/>
        <end position="202"/>
    </location>
</feature>
<dbReference type="InterPro" id="IPR046347">
    <property type="entry name" value="bZIP_sf"/>
</dbReference>
<dbReference type="EMBL" id="AEIJ01000244">
    <property type="status" value="NOT_ANNOTATED_CDS"/>
    <property type="molecule type" value="Genomic_DNA"/>
</dbReference>
<feature type="region of interest" description="Disordered" evidence="6">
    <location>
        <begin position="364"/>
        <end position="423"/>
    </location>
</feature>
<dbReference type="EMBL" id="GL541662">
    <property type="protein sequence ID" value="KDE07187.1"/>
    <property type="molecule type" value="Genomic_DNA"/>
</dbReference>
<proteinExistence type="predicted"/>
<evidence type="ECO:0000256" key="6">
    <source>
        <dbReference type="SAM" id="MobiDB-lite"/>
    </source>
</evidence>
<feature type="compositionally biased region" description="Polar residues" evidence="6">
    <location>
        <begin position="75"/>
        <end position="85"/>
    </location>
</feature>
<reference evidence="8" key="2">
    <citation type="submission" date="2010-11" db="EMBL/GenBank/DDBJ databases">
        <authorList>
            <consortium name="The Broad Institute Genome Sequencing Platform"/>
            <person name="Earl A."/>
            <person name="Ward D."/>
            <person name="Feldgarden M."/>
            <person name="Gevers D."/>
            <person name="Butler R."/>
            <person name="Young S.K."/>
            <person name="Zeng Q."/>
            <person name="Gargeya S."/>
            <person name="Fitzgerald M."/>
            <person name="Haas B."/>
            <person name="Abouelleil A."/>
            <person name="Alvarado L."/>
            <person name="Arachchi H.M."/>
            <person name="Berlin A."/>
            <person name="Brown A."/>
            <person name="Chapman S.B."/>
            <person name="Chen Z."/>
            <person name="Dunbar C."/>
            <person name="Freedman E."/>
            <person name="Gearin G."/>
            <person name="Gellesch M."/>
            <person name="Goldberg J."/>
            <person name="Griggs A."/>
            <person name="Gujja S."/>
            <person name="Heilman E."/>
            <person name="Heiman D."/>
            <person name="Howarth C."/>
            <person name="Larson L."/>
            <person name="Lui A."/>
            <person name="MacDonald P.J.P."/>
            <person name="Mehta T."/>
            <person name="Montmayeur A."/>
            <person name="Murphy C."/>
            <person name="Neiman D."/>
            <person name="Pearson M."/>
            <person name="Priest M."/>
            <person name="Roberts A."/>
            <person name="Saif S."/>
            <person name="Shea T."/>
            <person name="Shenoy N."/>
            <person name="Sisk P."/>
            <person name="Stolte C."/>
            <person name="Sykes S."/>
            <person name="White J."/>
            <person name="Yandava C."/>
            <person name="Wortman J."/>
            <person name="Nusbaum C."/>
            <person name="Birren B."/>
        </authorList>
    </citation>
    <scope>NUCLEOTIDE SEQUENCE</scope>
    <source>
        <strain evidence="8">P1A1 Lamole</strain>
    </source>
</reference>
<organism evidence="8">
    <name type="scientific">Microbotryum lychnidis-dioicae (strain p1A1 Lamole / MvSl-1064)</name>
    <name type="common">Anther smut fungus</name>
    <dbReference type="NCBI Taxonomy" id="683840"/>
    <lineage>
        <taxon>Eukaryota</taxon>
        <taxon>Fungi</taxon>
        <taxon>Dikarya</taxon>
        <taxon>Basidiomycota</taxon>
        <taxon>Pucciniomycotina</taxon>
        <taxon>Microbotryomycetes</taxon>
        <taxon>Microbotryales</taxon>
        <taxon>Microbotryaceae</taxon>
        <taxon>Microbotryum</taxon>
    </lineage>
</organism>
<gene>
    <name evidence="8" type="ORF">MVLG_02587</name>
</gene>
<dbReference type="Proteomes" id="UP000017200">
    <property type="component" value="Unassembled WGS sequence"/>
</dbReference>
<feature type="compositionally biased region" description="Gly residues" evidence="6">
    <location>
        <begin position="35"/>
        <end position="46"/>
    </location>
</feature>
<keyword evidence="4" id="KW-0804">Transcription</keyword>
<feature type="compositionally biased region" description="Low complexity" evidence="6">
    <location>
        <begin position="120"/>
        <end position="130"/>
    </location>
</feature>
<dbReference type="InterPro" id="IPR004827">
    <property type="entry name" value="bZIP"/>
</dbReference>
<keyword evidence="5" id="KW-0539">Nucleus</keyword>
<evidence type="ECO:0000256" key="3">
    <source>
        <dbReference type="ARBA" id="ARBA00023125"/>
    </source>
</evidence>
<evidence type="ECO:0000259" key="7">
    <source>
        <dbReference type="PROSITE" id="PS50217"/>
    </source>
</evidence>
<feature type="compositionally biased region" description="Polar residues" evidence="6">
    <location>
        <begin position="267"/>
        <end position="276"/>
    </location>
</feature>
<dbReference type="CDD" id="cd14686">
    <property type="entry name" value="bZIP"/>
    <property type="match status" value="1"/>
</dbReference>
<keyword evidence="2" id="KW-0805">Transcription regulation</keyword>
<feature type="region of interest" description="Disordered" evidence="6">
    <location>
        <begin position="202"/>
        <end position="318"/>
    </location>
</feature>
<feature type="compositionally biased region" description="Polar residues" evidence="6">
    <location>
        <begin position="232"/>
        <end position="246"/>
    </location>
</feature>
<feature type="compositionally biased region" description="Low complexity" evidence="6">
    <location>
        <begin position="53"/>
        <end position="67"/>
    </location>
</feature>
<feature type="compositionally biased region" description="Acidic residues" evidence="6">
    <location>
        <begin position="288"/>
        <end position="313"/>
    </location>
</feature>
<dbReference type="PANTHER" id="PTHR13044">
    <property type="entry name" value="ACTIVATING TRANSCRIPTION FACTOR ATF 4/5"/>
    <property type="match status" value="1"/>
</dbReference>
<name>U5H5L9_USTV1</name>
<evidence type="ECO:0000313" key="9">
    <source>
        <dbReference type="EnsemblFungi" id="MVLG_02587T0"/>
    </source>
</evidence>
<feature type="compositionally biased region" description="Polar residues" evidence="6">
    <location>
        <begin position="131"/>
        <end position="147"/>
    </location>
</feature>
<evidence type="ECO:0000256" key="1">
    <source>
        <dbReference type="ARBA" id="ARBA00004123"/>
    </source>
</evidence>
<evidence type="ECO:0000256" key="2">
    <source>
        <dbReference type="ARBA" id="ARBA00023015"/>
    </source>
</evidence>
<dbReference type="SMART" id="SM00338">
    <property type="entry name" value="BRLZ"/>
    <property type="match status" value="1"/>
</dbReference>
<protein>
    <recommendedName>
        <fullName evidence="7">BZIP domain-containing protein</fullName>
    </recommendedName>
</protein>
<reference evidence="9" key="4">
    <citation type="submission" date="2015-06" db="UniProtKB">
        <authorList>
            <consortium name="EnsemblFungi"/>
        </authorList>
    </citation>
    <scope>IDENTIFICATION</scope>
</reference>
<reference evidence="10" key="1">
    <citation type="submission" date="2010-11" db="EMBL/GenBank/DDBJ databases">
        <title>The genome sequence of Microbotryum violaceum strain p1A1 Lamole.</title>
        <authorList>
            <person name="Cuomo C."/>
            <person name="Perlin M."/>
            <person name="Young S.K."/>
            <person name="Zeng Q."/>
            <person name="Gargeya S."/>
            <person name="Alvarado L."/>
            <person name="Berlin A."/>
            <person name="Chapman S.B."/>
            <person name="Chen Z."/>
            <person name="Freedman E."/>
            <person name="Gellesch M."/>
            <person name="Goldberg J."/>
            <person name="Griggs A."/>
            <person name="Gujja S."/>
            <person name="Heilman E."/>
            <person name="Heiman D."/>
            <person name="Howarth C."/>
            <person name="Mehta T."/>
            <person name="Neiman D."/>
            <person name="Pearson M."/>
            <person name="Roberts A."/>
            <person name="Saif S."/>
            <person name="Shea T."/>
            <person name="Shenoy N."/>
            <person name="Sisk P."/>
            <person name="Stolte C."/>
            <person name="Sykes S."/>
            <person name="White J."/>
            <person name="Yandava C."/>
            <person name="Haas B."/>
            <person name="Nusbaum C."/>
            <person name="Birren B."/>
        </authorList>
    </citation>
    <scope>NUCLEOTIDE SEQUENCE [LARGE SCALE GENOMIC DNA]</scope>
    <source>
        <strain evidence="10">p1A1 Lamole</strain>
    </source>
</reference>
<dbReference type="GO" id="GO:0005634">
    <property type="term" value="C:nucleus"/>
    <property type="evidence" value="ECO:0007669"/>
    <property type="project" value="UniProtKB-SubCell"/>
</dbReference>
<dbReference type="SUPFAM" id="SSF57959">
    <property type="entry name" value="Leucine zipper domain"/>
    <property type="match status" value="1"/>
</dbReference>
<dbReference type="HOGENOM" id="CLU_618473_0_0_1"/>
<dbReference type="GO" id="GO:0003677">
    <property type="term" value="F:DNA binding"/>
    <property type="evidence" value="ECO:0007669"/>
    <property type="project" value="UniProtKB-KW"/>
</dbReference>
<dbReference type="EnsemblFungi" id="MVLG_02587T0">
    <property type="protein sequence ID" value="MVLG_02587T0"/>
    <property type="gene ID" value="MVLG_02587"/>
</dbReference>
<feature type="compositionally biased region" description="Low complexity" evidence="6">
    <location>
        <begin position="15"/>
        <end position="34"/>
    </location>
</feature>
<feature type="compositionally biased region" description="Polar residues" evidence="6">
    <location>
        <begin position="396"/>
        <end position="406"/>
    </location>
</feature>
<feature type="region of interest" description="Disordered" evidence="6">
    <location>
        <begin position="1"/>
        <end position="182"/>
    </location>
</feature>
<evidence type="ECO:0000313" key="10">
    <source>
        <dbReference type="Proteomes" id="UP000017200"/>
    </source>
</evidence>
<keyword evidence="10" id="KW-1185">Reference proteome</keyword>
<comment type="subcellular location">
    <subcellularLocation>
        <location evidence="1">Nucleus</location>
    </subcellularLocation>
</comment>
<dbReference type="InParanoid" id="U5H5L9"/>
<reference evidence="8 10" key="3">
    <citation type="journal article" date="2015" name="BMC Genomics">
        <title>Sex and parasites: genomic and transcriptomic analysis of Microbotryum lychnidis-dioicae, the biotrophic and plant-castrating anther smut fungus.</title>
        <authorList>
            <person name="Perlin M.H."/>
            <person name="Amselem J."/>
            <person name="Fontanillas E."/>
            <person name="Toh S.S."/>
            <person name="Chen Z."/>
            <person name="Goldberg J."/>
            <person name="Duplessis S."/>
            <person name="Henrissat B."/>
            <person name="Young S."/>
            <person name="Zeng Q."/>
            <person name="Aguileta G."/>
            <person name="Petit E."/>
            <person name="Badouin H."/>
            <person name="Andrews J."/>
            <person name="Razeeq D."/>
            <person name="Gabaldon T."/>
            <person name="Quesneville H."/>
            <person name="Giraud T."/>
            <person name="Hood M.E."/>
            <person name="Schultz D.J."/>
            <person name="Cuomo C.A."/>
        </authorList>
    </citation>
    <scope>NUCLEOTIDE SEQUENCE [LARGE SCALE GENOMIC DNA]</scope>
    <source>
        <strain evidence="10">p1A1 Lamole</strain>
        <strain evidence="8">P1A1 Lamole</strain>
    </source>
</reference>
<dbReference type="GO" id="GO:0003700">
    <property type="term" value="F:DNA-binding transcription factor activity"/>
    <property type="evidence" value="ECO:0007669"/>
    <property type="project" value="InterPro"/>
</dbReference>
<dbReference type="Pfam" id="PF00170">
    <property type="entry name" value="bZIP_1"/>
    <property type="match status" value="1"/>
</dbReference>
<feature type="compositionally biased region" description="Basic and acidic residues" evidence="6">
    <location>
        <begin position="91"/>
        <end position="111"/>
    </location>
</feature>